<reference evidence="1 2" key="1">
    <citation type="submission" date="2014-09" db="EMBL/GenBank/DDBJ databases">
        <title>Sporocytophaga myxococcoides PG-01 genome sequencing.</title>
        <authorList>
            <person name="Liu L."/>
            <person name="Gao P.J."/>
            <person name="Chen G.J."/>
            <person name="Wang L.S."/>
        </authorList>
    </citation>
    <scope>NUCLEOTIDE SEQUENCE [LARGE SCALE GENOMIC DNA]</scope>
    <source>
        <strain evidence="1 2">PG-01</strain>
    </source>
</reference>
<name>A0A098LC36_9BACT</name>
<dbReference type="AlphaFoldDB" id="A0A098LC36"/>
<protein>
    <submittedName>
        <fullName evidence="1">Uncharacterized protein</fullName>
    </submittedName>
</protein>
<organism evidence="1 2">
    <name type="scientific">Sporocytophaga myxococcoides</name>
    <dbReference type="NCBI Taxonomy" id="153721"/>
    <lineage>
        <taxon>Bacteria</taxon>
        <taxon>Pseudomonadati</taxon>
        <taxon>Bacteroidota</taxon>
        <taxon>Cytophagia</taxon>
        <taxon>Cytophagales</taxon>
        <taxon>Cytophagaceae</taxon>
        <taxon>Sporocytophaga</taxon>
    </lineage>
</organism>
<dbReference type="OrthoDB" id="839492at2"/>
<dbReference type="STRING" id="153721.MYP_1739"/>
<comment type="caution">
    <text evidence="1">The sequence shown here is derived from an EMBL/GenBank/DDBJ whole genome shotgun (WGS) entry which is preliminary data.</text>
</comment>
<proteinExistence type="predicted"/>
<dbReference type="eggNOG" id="ENOG5033K51">
    <property type="taxonomic scope" value="Bacteria"/>
</dbReference>
<evidence type="ECO:0000313" key="2">
    <source>
        <dbReference type="Proteomes" id="UP000030185"/>
    </source>
</evidence>
<dbReference type="Proteomes" id="UP000030185">
    <property type="component" value="Unassembled WGS sequence"/>
</dbReference>
<gene>
    <name evidence="1" type="ORF">MYP_1739</name>
</gene>
<evidence type="ECO:0000313" key="1">
    <source>
        <dbReference type="EMBL" id="GAL84511.1"/>
    </source>
</evidence>
<accession>A0A098LC36</accession>
<sequence length="143" mass="16682">MIDLSLVGKRLKQFLDTKRMKINELGKASDTAGTQIYNIIKGKKYGVDKFISVVREVPELNLYWLLFEEGEMYKNNNKVTDIKEKPEYLKMEIENLRSLISYQELTLNVYKKSLEMAVSTNEDLKELLDFYQKLLEKEKSGSG</sequence>
<dbReference type="EMBL" id="BBLT01000003">
    <property type="protein sequence ID" value="GAL84511.1"/>
    <property type="molecule type" value="Genomic_DNA"/>
</dbReference>
<keyword evidence="2" id="KW-1185">Reference proteome</keyword>
<dbReference type="RefSeq" id="WP_045461542.1">
    <property type="nucleotide sequence ID" value="NZ_BBLT01000003.1"/>
</dbReference>